<organism evidence="2 3">
    <name type="scientific">Stigmatella aurantiaca (strain DW4/3-1)</name>
    <dbReference type="NCBI Taxonomy" id="378806"/>
    <lineage>
        <taxon>Bacteria</taxon>
        <taxon>Pseudomonadati</taxon>
        <taxon>Myxococcota</taxon>
        <taxon>Myxococcia</taxon>
        <taxon>Myxococcales</taxon>
        <taxon>Cystobacterineae</taxon>
        <taxon>Archangiaceae</taxon>
        <taxon>Stigmatella</taxon>
    </lineage>
</organism>
<feature type="compositionally biased region" description="Polar residues" evidence="1">
    <location>
        <begin position="862"/>
        <end position="872"/>
    </location>
</feature>
<reference evidence="2 3" key="1">
    <citation type="submission" date="2006-04" db="EMBL/GenBank/DDBJ databases">
        <authorList>
            <person name="Nierman W.C."/>
        </authorList>
    </citation>
    <scope>NUCLEOTIDE SEQUENCE [LARGE SCALE GENOMIC DNA]</scope>
    <source>
        <strain evidence="2 3">DW4/3-1</strain>
    </source>
</reference>
<feature type="compositionally biased region" description="Basic and acidic residues" evidence="1">
    <location>
        <begin position="833"/>
        <end position="848"/>
    </location>
</feature>
<dbReference type="EMBL" id="AAMD01000264">
    <property type="protein sequence ID" value="EAU62172.1"/>
    <property type="molecule type" value="Genomic_DNA"/>
</dbReference>
<feature type="region of interest" description="Disordered" evidence="1">
    <location>
        <begin position="792"/>
        <end position="872"/>
    </location>
</feature>
<feature type="compositionally biased region" description="Basic and acidic residues" evidence="1">
    <location>
        <begin position="441"/>
        <end position="462"/>
    </location>
</feature>
<accession>Q08NW5</accession>
<evidence type="ECO:0000313" key="3">
    <source>
        <dbReference type="Proteomes" id="UP000032702"/>
    </source>
</evidence>
<feature type="region of interest" description="Disordered" evidence="1">
    <location>
        <begin position="440"/>
        <end position="462"/>
    </location>
</feature>
<comment type="caution">
    <text evidence="2">The sequence shown here is derived from an EMBL/GenBank/DDBJ whole genome shotgun (WGS) entry which is preliminary data.</text>
</comment>
<name>Q08NW5_STIAD</name>
<feature type="region of interest" description="Disordered" evidence="1">
    <location>
        <begin position="49"/>
        <end position="71"/>
    </location>
</feature>
<evidence type="ECO:0000256" key="1">
    <source>
        <dbReference type="SAM" id="MobiDB-lite"/>
    </source>
</evidence>
<feature type="region of interest" description="Disordered" evidence="1">
    <location>
        <begin position="527"/>
        <end position="581"/>
    </location>
</feature>
<gene>
    <name evidence="2" type="ORF">STIAU_4475</name>
</gene>
<sequence length="1059" mass="113046">ARGSENFVPCRAGDAWRGSLHRHGKGKGCLQPWLQQRTREARVPQEPLQAWGKGRGGLGQQPGEHPGLTAQRGEEPSRFAVHHHLHVLRGRSAAPAPGRRHRLREAPQPVHQPPGVGVLAGPHPSPGQGVHLGLLQLPGLGRVGDEGVISGIHPGLHGPLLLGGPRPPQAQQVGQGGAGQGLLGDPQLVLQQALERGLQVEDADAAGERGGVGEDFIRGHGRVVAARGGHIPHGGDDGLHLLGLQHRAVHQVRGEHVPSARVHPEDDGHHGGVHLGPVQGERHRLRPGDAGGPQRILTALAPGDGAQHGHDGDAAAAAPARLLLIPWGVVLRVGGPRNQLLQPLLQLLLALEDAVDEPQGLGDRGRNETHLPGLPQPLHRQLALAHHRLLVPVHLRVQPGVERLALRLAHVPAGELLGRRLVFAHPRHVPGHAQLLHRAPHAGDARRQAVDEERGGGQRVEPVRGRGDKVALVVAGEHQRQHLLARGAQPQHGLAQLLRPAPVHPAQPLHLQHHASQPLVLGGQLQEAHQPQVRVRPGDAEQRQRGAHPSGEPVVEVHQRHHPRGTAQAPVGRQGHAQRQRVVQPVLRSAARIGQAEERGVQRGRNLDGQRLAPLQAMRGARAQPQARHHLRLQRVAQTPLVQPPAAQQVVHPQRVALAEGAQAHAQLEGALHTEGALLGLIEILGDEAVGEAPAGTPRQTNVPARQPVHALAVRGGEGVVRGPERQRVRAQGEAERGAAVIGRARVAKPLHPEAHPGHPEQGRAGEEAIAHLVQHLVALVHVEELGRIHEAQPRGVDGQGGGFIHQRRGLRRERQPARADERADDGGGLGKGDARSKEQRQGQEAHTRRTLGRGLPRTSAERYQSSVPFTPSRGSPLRGFFSDTLRWPPGFSPFQSSVPCRFSSGSEAFCLGLPPLRAVLTSAFTNRPISAFSWPNSSPWSTTRRPASFLPLCKSKKPTTSSVPWGPRALTVPSTPRSTPNALPSAEAAGLGAVLMISPATVSSCASYFLYAVVGLSSAVTSTSSGDTSMIWPCCRKPGRSRRNRCLPTCRVLTVIGV</sequence>
<dbReference type="AlphaFoldDB" id="Q08NW5"/>
<feature type="compositionally biased region" description="Basic and acidic residues" evidence="1">
    <location>
        <begin position="813"/>
        <end position="826"/>
    </location>
</feature>
<protein>
    <submittedName>
        <fullName evidence="2">Uncharacterized protein</fullName>
    </submittedName>
</protein>
<proteinExistence type="predicted"/>
<dbReference type="Proteomes" id="UP000032702">
    <property type="component" value="Unassembled WGS sequence"/>
</dbReference>
<evidence type="ECO:0000313" key="2">
    <source>
        <dbReference type="EMBL" id="EAU62172.1"/>
    </source>
</evidence>
<feature type="non-terminal residue" evidence="2">
    <location>
        <position position="1"/>
    </location>
</feature>